<accession>A0A1W1HBL2</accession>
<proteinExistence type="predicted"/>
<protein>
    <submittedName>
        <fullName evidence="1">Uncharacterized protein</fullName>
    </submittedName>
</protein>
<gene>
    <name evidence="1" type="ORF">MTBBW1_1980014</name>
</gene>
<dbReference type="Proteomes" id="UP000191931">
    <property type="component" value="Unassembled WGS sequence"/>
</dbReference>
<organism evidence="1 2">
    <name type="scientific">Desulfamplus magnetovallimortis</name>
    <dbReference type="NCBI Taxonomy" id="1246637"/>
    <lineage>
        <taxon>Bacteria</taxon>
        <taxon>Pseudomonadati</taxon>
        <taxon>Thermodesulfobacteriota</taxon>
        <taxon>Desulfobacteria</taxon>
        <taxon>Desulfobacterales</taxon>
        <taxon>Desulfobacteraceae</taxon>
        <taxon>Desulfamplus</taxon>
    </lineage>
</organism>
<reference evidence="1 2" key="1">
    <citation type="submission" date="2017-03" db="EMBL/GenBank/DDBJ databases">
        <authorList>
            <person name="Afonso C.L."/>
            <person name="Miller P.J."/>
            <person name="Scott M.A."/>
            <person name="Spackman E."/>
            <person name="Goraichik I."/>
            <person name="Dimitrov K.M."/>
            <person name="Suarez D.L."/>
            <person name="Swayne D.E."/>
        </authorList>
    </citation>
    <scope>NUCLEOTIDE SEQUENCE [LARGE SCALE GENOMIC DNA]</scope>
    <source>
        <strain evidence="1">PRJEB14757</strain>
    </source>
</reference>
<keyword evidence="2" id="KW-1185">Reference proteome</keyword>
<evidence type="ECO:0000313" key="2">
    <source>
        <dbReference type="Proteomes" id="UP000191931"/>
    </source>
</evidence>
<sequence length="55" mass="6465">MKLAFNRLIYNNTKIVISVKELLYFKVAVQNNRVKKLHSHQHDCSTGDTRVNNQH</sequence>
<evidence type="ECO:0000313" key="1">
    <source>
        <dbReference type="EMBL" id="SLM29792.1"/>
    </source>
</evidence>
<dbReference type="EMBL" id="FWEV01000110">
    <property type="protein sequence ID" value="SLM29792.1"/>
    <property type="molecule type" value="Genomic_DNA"/>
</dbReference>
<name>A0A1W1HBL2_9BACT</name>
<dbReference type="AlphaFoldDB" id="A0A1W1HBL2"/>